<dbReference type="Proteomes" id="UP000032142">
    <property type="component" value="Unassembled WGS sequence"/>
</dbReference>
<organism evidence="1 2">
    <name type="scientific">Gossypium arboreum</name>
    <name type="common">Tree cotton</name>
    <name type="synonym">Gossypium nanking</name>
    <dbReference type="NCBI Taxonomy" id="29729"/>
    <lineage>
        <taxon>Eukaryota</taxon>
        <taxon>Viridiplantae</taxon>
        <taxon>Streptophyta</taxon>
        <taxon>Embryophyta</taxon>
        <taxon>Tracheophyta</taxon>
        <taxon>Spermatophyta</taxon>
        <taxon>Magnoliopsida</taxon>
        <taxon>eudicotyledons</taxon>
        <taxon>Gunneridae</taxon>
        <taxon>Pentapetalae</taxon>
        <taxon>rosids</taxon>
        <taxon>malvids</taxon>
        <taxon>Malvales</taxon>
        <taxon>Malvaceae</taxon>
        <taxon>Malvoideae</taxon>
        <taxon>Gossypium</taxon>
    </lineage>
</organism>
<keyword evidence="2" id="KW-1185">Reference proteome</keyword>
<dbReference type="AlphaFoldDB" id="A0A0B0P5Z5"/>
<sequence length="24" mass="2834">MFILVHEKFDEVILAFVSLIVKKD</sequence>
<protein>
    <submittedName>
        <fullName evidence="1">Uncharacterized protein</fullName>
    </submittedName>
</protein>
<dbReference type="EMBL" id="KN415826">
    <property type="protein sequence ID" value="KHG20480.1"/>
    <property type="molecule type" value="Genomic_DNA"/>
</dbReference>
<accession>A0A0B0P5Z5</accession>
<evidence type="ECO:0000313" key="1">
    <source>
        <dbReference type="EMBL" id="KHG20480.1"/>
    </source>
</evidence>
<proteinExistence type="predicted"/>
<evidence type="ECO:0000313" key="2">
    <source>
        <dbReference type="Proteomes" id="UP000032142"/>
    </source>
</evidence>
<gene>
    <name evidence="1" type="ORF">F383_04004</name>
</gene>
<reference evidence="2" key="1">
    <citation type="submission" date="2014-09" db="EMBL/GenBank/DDBJ databases">
        <authorList>
            <person name="Mudge J."/>
            <person name="Ramaraj T."/>
            <person name="Lindquist I.E."/>
            <person name="Bharti A.K."/>
            <person name="Sundararajan A."/>
            <person name="Cameron C.T."/>
            <person name="Woodward J.E."/>
            <person name="May G.D."/>
            <person name="Brubaker C."/>
            <person name="Broadhvest J."/>
            <person name="Wilkins T.A."/>
        </authorList>
    </citation>
    <scope>NUCLEOTIDE SEQUENCE</scope>
    <source>
        <strain evidence="2">cv. AKA8401</strain>
    </source>
</reference>
<name>A0A0B0P5Z5_GOSAR</name>